<dbReference type="RefSeq" id="WP_164509293.1">
    <property type="nucleotide sequence ID" value="NZ_JBHTOH010000018.1"/>
</dbReference>
<dbReference type="Proteomes" id="UP001597191">
    <property type="component" value="Unassembled WGS sequence"/>
</dbReference>
<keyword evidence="2" id="KW-1185">Reference proteome</keyword>
<evidence type="ECO:0000313" key="1">
    <source>
        <dbReference type="EMBL" id="MFD1410602.1"/>
    </source>
</evidence>
<accession>A0ABW4BMF5</accession>
<sequence>MDVLVFMVVVFGGLYIYDAIKTKSLKKAAHMMFELGDETNEANQN</sequence>
<gene>
    <name evidence="1" type="ORF">ACFQ4R_03100</name>
</gene>
<reference evidence="2" key="1">
    <citation type="journal article" date="2019" name="Int. J. Syst. Evol. Microbiol.">
        <title>The Global Catalogue of Microorganisms (GCM) 10K type strain sequencing project: providing services to taxonomists for standard genome sequencing and annotation.</title>
        <authorList>
            <consortium name="The Broad Institute Genomics Platform"/>
            <consortium name="The Broad Institute Genome Sequencing Center for Infectious Disease"/>
            <person name="Wu L."/>
            <person name="Ma J."/>
        </authorList>
    </citation>
    <scope>NUCLEOTIDE SEQUENCE [LARGE SCALE GENOMIC DNA]</scope>
    <source>
        <strain evidence="2">CCM 8937</strain>
    </source>
</reference>
<proteinExistence type="predicted"/>
<protein>
    <submittedName>
        <fullName evidence="1">Uncharacterized protein</fullName>
    </submittedName>
</protein>
<dbReference type="EMBL" id="JBHTOH010000018">
    <property type="protein sequence ID" value="MFD1410602.1"/>
    <property type="molecule type" value="Genomic_DNA"/>
</dbReference>
<evidence type="ECO:0000313" key="2">
    <source>
        <dbReference type="Proteomes" id="UP001597191"/>
    </source>
</evidence>
<organism evidence="1 2">
    <name type="scientific">Lapidilactobacillus gannanensis</name>
    <dbReference type="NCBI Taxonomy" id="2486002"/>
    <lineage>
        <taxon>Bacteria</taxon>
        <taxon>Bacillati</taxon>
        <taxon>Bacillota</taxon>
        <taxon>Bacilli</taxon>
        <taxon>Lactobacillales</taxon>
        <taxon>Lactobacillaceae</taxon>
        <taxon>Lapidilactobacillus</taxon>
    </lineage>
</organism>
<comment type="caution">
    <text evidence="1">The sequence shown here is derived from an EMBL/GenBank/DDBJ whole genome shotgun (WGS) entry which is preliminary data.</text>
</comment>
<name>A0ABW4BMF5_9LACO</name>